<dbReference type="SMART" id="SM00421">
    <property type="entry name" value="HTH_LUXR"/>
    <property type="match status" value="1"/>
</dbReference>
<evidence type="ECO:0000259" key="2">
    <source>
        <dbReference type="PROSITE" id="PS50043"/>
    </source>
</evidence>
<dbReference type="PANTHER" id="PTHR34293">
    <property type="entry name" value="HTH-TYPE TRANSCRIPTIONAL REGULATOR TRMBL2"/>
    <property type="match status" value="1"/>
</dbReference>
<evidence type="ECO:0000313" key="4">
    <source>
        <dbReference type="Proteomes" id="UP001432209"/>
    </source>
</evidence>
<reference evidence="3" key="1">
    <citation type="submission" date="2022-10" db="EMBL/GenBank/DDBJ databases">
        <title>The complete genomes of actinobacterial strains from the NBC collection.</title>
        <authorList>
            <person name="Joergensen T.S."/>
            <person name="Alvarez Arevalo M."/>
            <person name="Sterndorff E.B."/>
            <person name="Faurdal D."/>
            <person name="Vuksanovic O."/>
            <person name="Mourched A.-S."/>
            <person name="Charusanti P."/>
            <person name="Shaw S."/>
            <person name="Blin K."/>
            <person name="Weber T."/>
        </authorList>
    </citation>
    <scope>NUCLEOTIDE SEQUENCE</scope>
    <source>
        <strain evidence="3">NBC_01432</strain>
    </source>
</reference>
<dbReference type="InterPro" id="IPR036388">
    <property type="entry name" value="WH-like_DNA-bd_sf"/>
</dbReference>
<feature type="region of interest" description="Disordered" evidence="1">
    <location>
        <begin position="322"/>
        <end position="353"/>
    </location>
</feature>
<gene>
    <name evidence="3" type="ORF">OG442_18830</name>
</gene>
<name>A0ABZ2A4W6_STRNV</name>
<evidence type="ECO:0000256" key="1">
    <source>
        <dbReference type="SAM" id="MobiDB-lite"/>
    </source>
</evidence>
<dbReference type="InterPro" id="IPR016032">
    <property type="entry name" value="Sig_transdc_resp-reg_C-effctor"/>
</dbReference>
<organism evidence="3 4">
    <name type="scientific">Streptomyces niveus</name>
    <name type="common">Streptomyces spheroides</name>
    <dbReference type="NCBI Taxonomy" id="193462"/>
    <lineage>
        <taxon>Bacteria</taxon>
        <taxon>Bacillati</taxon>
        <taxon>Actinomycetota</taxon>
        <taxon>Actinomycetes</taxon>
        <taxon>Kitasatosporales</taxon>
        <taxon>Streptomycetaceae</taxon>
        <taxon>Streptomyces</taxon>
    </lineage>
</organism>
<dbReference type="PANTHER" id="PTHR34293:SF1">
    <property type="entry name" value="HTH-TYPE TRANSCRIPTIONAL REGULATOR TRMBL2"/>
    <property type="match status" value="1"/>
</dbReference>
<dbReference type="InterPro" id="IPR000792">
    <property type="entry name" value="Tscrpt_reg_LuxR_C"/>
</dbReference>
<dbReference type="RefSeq" id="WP_329077040.1">
    <property type="nucleotide sequence ID" value="NZ_CP108849.2"/>
</dbReference>
<sequence>MPGTKAKLTHPHGDRELCDEAVRLYTEALRNDGIGRPETAAAPCLLDMALLHPDPRDADWLRPVPPSAALAHLLLPITREIHERVRLTAVLADSLAPLMAVPSADPNLSITVLEGMPLIVSVLSEASAAATSEILTAQPGGNRKQEAMKQGLDNSLAAIERGAQLRHIYQHPARYSPHLKDYMTRVPADRLEVRTVEQTVERLIIFDREMALIPADAERTTALEIRHPALVTYLVQVYEVLWAQGTPLTEHLPATSPRTQVTPVQQSIARLLVEGTSDESVARRMGISVRTCRAHIAKLMQALNASSRTHLGALLVQSGLVTPEPARGPRLGTDEGPSPARIAPDGNGPSGPT</sequence>
<dbReference type="PRINTS" id="PR00038">
    <property type="entry name" value="HTHLUXR"/>
</dbReference>
<evidence type="ECO:0000313" key="3">
    <source>
        <dbReference type="EMBL" id="WUX53436.1"/>
    </source>
</evidence>
<dbReference type="Proteomes" id="UP001432209">
    <property type="component" value="Chromosome"/>
</dbReference>
<dbReference type="PROSITE" id="PS50043">
    <property type="entry name" value="HTH_LUXR_2"/>
    <property type="match status" value="1"/>
</dbReference>
<proteinExistence type="predicted"/>
<dbReference type="Pfam" id="PF00196">
    <property type="entry name" value="GerE"/>
    <property type="match status" value="1"/>
</dbReference>
<protein>
    <submittedName>
        <fullName evidence="3">LuxR C-terminal-related transcriptional regulator</fullName>
    </submittedName>
</protein>
<dbReference type="CDD" id="cd06170">
    <property type="entry name" value="LuxR_C_like"/>
    <property type="match status" value="1"/>
</dbReference>
<dbReference type="EMBL" id="CP109495">
    <property type="protein sequence ID" value="WUX53436.1"/>
    <property type="molecule type" value="Genomic_DNA"/>
</dbReference>
<dbReference type="Gene3D" id="1.10.10.10">
    <property type="entry name" value="Winged helix-like DNA-binding domain superfamily/Winged helix DNA-binding domain"/>
    <property type="match status" value="1"/>
</dbReference>
<dbReference type="SUPFAM" id="SSF46894">
    <property type="entry name" value="C-terminal effector domain of the bipartite response regulators"/>
    <property type="match status" value="1"/>
</dbReference>
<dbReference type="InterPro" id="IPR051797">
    <property type="entry name" value="TrmB-like"/>
</dbReference>
<feature type="domain" description="HTH luxR-type" evidence="2">
    <location>
        <begin position="254"/>
        <end position="319"/>
    </location>
</feature>
<accession>A0ABZ2A4W6</accession>
<keyword evidence="4" id="KW-1185">Reference proteome</keyword>